<reference evidence="2 3" key="1">
    <citation type="journal article" date="2014" name="PLoS Genet.">
        <title>Phylogenetically driven sequencing of extremely halophilic archaea reveals strategies for static and dynamic osmo-response.</title>
        <authorList>
            <person name="Becker E.A."/>
            <person name="Seitzer P.M."/>
            <person name="Tritt A."/>
            <person name="Larsen D."/>
            <person name="Krusor M."/>
            <person name="Yao A.I."/>
            <person name="Wu D."/>
            <person name="Madern D."/>
            <person name="Eisen J.A."/>
            <person name="Darling A.E."/>
            <person name="Facciotti M.T."/>
        </authorList>
    </citation>
    <scope>NUCLEOTIDE SEQUENCE [LARGE SCALE GENOMIC DNA]</scope>
    <source>
        <strain evidence="2 3">JCM 10879</strain>
    </source>
</reference>
<organism evidence="2 3">
    <name type="scientific">Halobiforma nitratireducens JCM 10879</name>
    <dbReference type="NCBI Taxonomy" id="1227454"/>
    <lineage>
        <taxon>Archaea</taxon>
        <taxon>Methanobacteriati</taxon>
        <taxon>Methanobacteriota</taxon>
        <taxon>Stenosarchaea group</taxon>
        <taxon>Halobacteria</taxon>
        <taxon>Halobacteriales</taxon>
        <taxon>Natrialbaceae</taxon>
        <taxon>Halobiforma</taxon>
    </lineage>
</organism>
<evidence type="ECO:0000256" key="1">
    <source>
        <dbReference type="SAM" id="MobiDB-lite"/>
    </source>
</evidence>
<proteinExistence type="predicted"/>
<name>M0M0B8_9EURY</name>
<dbReference type="STRING" id="1227454.C446_08998"/>
<sequence length="235" mass="24879">MGTEIGTEGTRGTDLGTFARTLETMKREGCNVLLVGSGAADCHAAVCRRLCGAAGPEPRRRLFVTDGETIPAAAAGTDGGARAAEAPTDGCANDPANATTIQVDDGDSLGEIGIEVVEAIDDLEGDVGGFEPAELRLCTDVLAGLLRDHDTERVFRLLHVIVSRVDHVDGMGHYHLPLERDHDAVNLLEPLFDAVVELRVRDQSQAGAGSESGDAADCEQRWFLRDGGTTDWISL</sequence>
<dbReference type="EMBL" id="AOMA01000088">
    <property type="protein sequence ID" value="EMA39116.1"/>
    <property type="molecule type" value="Genomic_DNA"/>
</dbReference>
<keyword evidence="3" id="KW-1185">Reference proteome</keyword>
<feature type="compositionally biased region" description="Low complexity" evidence="1">
    <location>
        <begin position="74"/>
        <end position="86"/>
    </location>
</feature>
<dbReference type="Proteomes" id="UP000011607">
    <property type="component" value="Unassembled WGS sequence"/>
</dbReference>
<protein>
    <submittedName>
        <fullName evidence="2">Uncharacterized protein</fullName>
    </submittedName>
</protein>
<comment type="caution">
    <text evidence="2">The sequence shown here is derived from an EMBL/GenBank/DDBJ whole genome shotgun (WGS) entry which is preliminary data.</text>
</comment>
<dbReference type="Pfam" id="PF24336">
    <property type="entry name" value="DUF7504"/>
    <property type="match status" value="1"/>
</dbReference>
<evidence type="ECO:0000313" key="2">
    <source>
        <dbReference type="EMBL" id="EMA39116.1"/>
    </source>
</evidence>
<gene>
    <name evidence="2" type="ORF">C446_08998</name>
</gene>
<evidence type="ECO:0000313" key="3">
    <source>
        <dbReference type="Proteomes" id="UP000011607"/>
    </source>
</evidence>
<dbReference type="RefSeq" id="WP_006672721.1">
    <property type="nucleotide sequence ID" value="NZ_AOMA01000088.1"/>
</dbReference>
<dbReference type="AlphaFoldDB" id="M0M0B8"/>
<dbReference type="eggNOG" id="arCOG02452">
    <property type="taxonomic scope" value="Archaea"/>
</dbReference>
<dbReference type="InterPro" id="IPR055927">
    <property type="entry name" value="DUF7504"/>
</dbReference>
<feature type="region of interest" description="Disordered" evidence="1">
    <location>
        <begin position="74"/>
        <end position="95"/>
    </location>
</feature>
<accession>M0M0B8</accession>